<feature type="chain" id="PRO_5043629342" description="ASP external chaperone domain-containing protein" evidence="1">
    <location>
        <begin position="19"/>
        <end position="135"/>
    </location>
</feature>
<proteinExistence type="predicted"/>
<sequence>MKNLLLLSAVLGSWGAFAQNPVYQLHPDSVPAGHTETAINDKTRLVEGTRILNTQTQETITVTGKLLILVKDESELRQIAHDFGLLLSSYTPGSKLGVFTASKQVDLNELQARLTRDERVRKVRIETDEKRFIAH</sequence>
<comment type="caution">
    <text evidence="3">The sequence shown here is derived from an EMBL/GenBank/DDBJ whole genome shotgun (WGS) entry which is preliminary data.</text>
</comment>
<gene>
    <name evidence="3" type="ORF">VIBNISOn1_280031</name>
</gene>
<dbReference type="InterPro" id="IPR040536">
    <property type="entry name" value="ASPCH"/>
</dbReference>
<protein>
    <recommendedName>
        <fullName evidence="2">ASP external chaperone domain-containing protein</fullName>
    </recommendedName>
</protein>
<dbReference type="Proteomes" id="UP000018211">
    <property type="component" value="Unassembled WGS sequence"/>
</dbReference>
<keyword evidence="1" id="KW-0732">Signal</keyword>
<name>A0AAV2VRD9_9VIBR</name>
<feature type="signal peptide" evidence="1">
    <location>
        <begin position="1"/>
        <end position="18"/>
    </location>
</feature>
<feature type="domain" description="ASP external chaperone" evidence="2">
    <location>
        <begin position="33"/>
        <end position="128"/>
    </location>
</feature>
<reference evidence="3 4" key="1">
    <citation type="journal article" date="2013" name="ISME J.">
        <title>Comparative genomics of pathogenic lineages of Vibrio nigripulchritudo identifies virulence-associated traits.</title>
        <authorList>
            <person name="Goudenege D."/>
            <person name="Labreuche Y."/>
            <person name="Krin E."/>
            <person name="Ansquer D."/>
            <person name="Mangenot S."/>
            <person name="Calteau A."/>
            <person name="Medigue C."/>
            <person name="Mazel D."/>
            <person name="Polz M.F."/>
            <person name="Le Roux F."/>
        </authorList>
    </citation>
    <scope>NUCLEOTIDE SEQUENCE [LARGE SCALE GENOMIC DNA]</scope>
    <source>
        <strain evidence="3 4">SOn1</strain>
    </source>
</reference>
<dbReference type="AlphaFoldDB" id="A0AAV2VRD9"/>
<evidence type="ECO:0000313" key="4">
    <source>
        <dbReference type="Proteomes" id="UP000018211"/>
    </source>
</evidence>
<evidence type="ECO:0000313" key="3">
    <source>
        <dbReference type="EMBL" id="CCO47262.1"/>
    </source>
</evidence>
<organism evidence="3 4">
    <name type="scientific">Vibrio nigripulchritudo SOn1</name>
    <dbReference type="NCBI Taxonomy" id="1238450"/>
    <lineage>
        <taxon>Bacteria</taxon>
        <taxon>Pseudomonadati</taxon>
        <taxon>Pseudomonadota</taxon>
        <taxon>Gammaproteobacteria</taxon>
        <taxon>Vibrionales</taxon>
        <taxon>Vibrionaceae</taxon>
        <taxon>Vibrio</taxon>
    </lineage>
</organism>
<evidence type="ECO:0000259" key="2">
    <source>
        <dbReference type="Pfam" id="PF18492"/>
    </source>
</evidence>
<dbReference type="EMBL" id="CAOF01000118">
    <property type="protein sequence ID" value="CCO47262.1"/>
    <property type="molecule type" value="Genomic_DNA"/>
</dbReference>
<dbReference type="Pfam" id="PF18492">
    <property type="entry name" value="ORF_2_N"/>
    <property type="match status" value="1"/>
</dbReference>
<dbReference type="RefSeq" id="WP_022612128.1">
    <property type="nucleotide sequence ID" value="NZ_LK391965.1"/>
</dbReference>
<accession>A0AAV2VRD9</accession>
<evidence type="ECO:0000256" key="1">
    <source>
        <dbReference type="SAM" id="SignalP"/>
    </source>
</evidence>